<organism evidence="1 2">
    <name type="scientific">Geomesophilobacter sediminis</name>
    <dbReference type="NCBI Taxonomy" id="2798584"/>
    <lineage>
        <taxon>Bacteria</taxon>
        <taxon>Pseudomonadati</taxon>
        <taxon>Thermodesulfobacteriota</taxon>
        <taxon>Desulfuromonadia</taxon>
        <taxon>Geobacterales</taxon>
        <taxon>Geobacteraceae</taxon>
        <taxon>Geomesophilobacter</taxon>
    </lineage>
</organism>
<dbReference type="AlphaFoldDB" id="A0A8J7LWP4"/>
<proteinExistence type="predicted"/>
<dbReference type="Pfam" id="PF11756">
    <property type="entry name" value="YgbA_NO"/>
    <property type="match status" value="1"/>
</dbReference>
<evidence type="ECO:0000313" key="1">
    <source>
        <dbReference type="EMBL" id="MBJ6726070.1"/>
    </source>
</evidence>
<dbReference type="Proteomes" id="UP000636888">
    <property type="component" value="Unassembled WGS sequence"/>
</dbReference>
<protein>
    <submittedName>
        <fullName evidence="1">Nitrous oxide-stimulated promoter family protein</fullName>
    </submittedName>
</protein>
<keyword evidence="2" id="KW-1185">Reference proteome</keyword>
<reference evidence="1" key="1">
    <citation type="submission" date="2020-12" db="EMBL/GenBank/DDBJ databases">
        <title>Geomonas sp. Red875, isolated from river sediment.</title>
        <authorList>
            <person name="Xu Z."/>
            <person name="Zhang Z."/>
            <person name="Masuda Y."/>
            <person name="Itoh H."/>
            <person name="Senoo K."/>
        </authorList>
    </citation>
    <scope>NUCLEOTIDE SEQUENCE</scope>
    <source>
        <strain evidence="1">Red875</strain>
    </source>
</reference>
<evidence type="ECO:0000313" key="2">
    <source>
        <dbReference type="Proteomes" id="UP000636888"/>
    </source>
</evidence>
<gene>
    <name evidence="1" type="ORF">JFN93_15235</name>
</gene>
<accession>A0A8J7LWP4</accession>
<dbReference type="InterPro" id="IPR020483">
    <property type="entry name" value="Uncharacterised_YgbA"/>
</dbReference>
<comment type="caution">
    <text evidence="1">The sequence shown here is derived from an EMBL/GenBank/DDBJ whole genome shotgun (WGS) entry which is preliminary data.</text>
</comment>
<name>A0A8J7LWP4_9BACT</name>
<dbReference type="RefSeq" id="WP_199384963.1">
    <property type="nucleotide sequence ID" value="NZ_JAEMHM010000012.1"/>
</dbReference>
<sequence length="101" mass="11831">MDKLEKKLHDDIKVLTGFVGIYCRGKHGTRKGALCPDCSELLAYAHQKRRKCPLDPKPACKHCPIHCYAKEQRNRMREVMGYSGKRLLLKGRLDLLWHYFF</sequence>
<dbReference type="NCBIfam" id="NF007714">
    <property type="entry name" value="PRK10410.1-2"/>
    <property type="match status" value="1"/>
</dbReference>
<dbReference type="EMBL" id="JAEMHM010000012">
    <property type="protein sequence ID" value="MBJ6726070.1"/>
    <property type="molecule type" value="Genomic_DNA"/>
</dbReference>